<evidence type="ECO:0000313" key="2">
    <source>
        <dbReference type="Proteomes" id="UP000054630"/>
    </source>
</evidence>
<evidence type="ECO:0000313" key="1">
    <source>
        <dbReference type="EMBL" id="KRX27680.1"/>
    </source>
</evidence>
<dbReference type="EMBL" id="JYDL01000002">
    <property type="protein sequence ID" value="KRX27680.1"/>
    <property type="molecule type" value="Genomic_DNA"/>
</dbReference>
<organism evidence="1 2">
    <name type="scientific">Trichinella nelsoni</name>
    <dbReference type="NCBI Taxonomy" id="6336"/>
    <lineage>
        <taxon>Eukaryota</taxon>
        <taxon>Metazoa</taxon>
        <taxon>Ecdysozoa</taxon>
        <taxon>Nematoda</taxon>
        <taxon>Enoplea</taxon>
        <taxon>Dorylaimia</taxon>
        <taxon>Trichinellida</taxon>
        <taxon>Trichinellidae</taxon>
        <taxon>Trichinella</taxon>
    </lineage>
</organism>
<accession>A0A0V0SLB9</accession>
<proteinExistence type="predicted"/>
<comment type="caution">
    <text evidence="1">The sequence shown here is derived from an EMBL/GenBank/DDBJ whole genome shotgun (WGS) entry which is preliminary data.</text>
</comment>
<dbReference type="AlphaFoldDB" id="A0A0V0SLB9"/>
<sequence>MWQYKTCVSFDLKFNARQKHKLQEIAVKLTFDLEKFAAAFYAINRKIARQISGLQKFMTDVEYFTIVSIEN</sequence>
<name>A0A0V0SLB9_9BILA</name>
<gene>
    <name evidence="1" type="ORF">T07_12509</name>
</gene>
<reference evidence="1 2" key="1">
    <citation type="submission" date="2015-01" db="EMBL/GenBank/DDBJ databases">
        <title>Evolution of Trichinella species and genotypes.</title>
        <authorList>
            <person name="Korhonen P.K."/>
            <person name="Edoardo P."/>
            <person name="Giuseppe L.R."/>
            <person name="Gasser R.B."/>
        </authorList>
    </citation>
    <scope>NUCLEOTIDE SEQUENCE [LARGE SCALE GENOMIC DNA]</scope>
    <source>
        <strain evidence="1">ISS37</strain>
    </source>
</reference>
<protein>
    <submittedName>
        <fullName evidence="1">Uncharacterized protein</fullName>
    </submittedName>
</protein>
<dbReference type="Proteomes" id="UP000054630">
    <property type="component" value="Unassembled WGS sequence"/>
</dbReference>
<keyword evidence="2" id="KW-1185">Reference proteome</keyword>